<evidence type="ECO:0000256" key="5">
    <source>
        <dbReference type="ARBA" id="ARBA00023136"/>
    </source>
</evidence>
<feature type="compositionally biased region" description="Polar residues" evidence="6">
    <location>
        <begin position="1"/>
        <end position="11"/>
    </location>
</feature>
<dbReference type="InterPro" id="IPR036259">
    <property type="entry name" value="MFS_trans_sf"/>
</dbReference>
<evidence type="ECO:0000259" key="8">
    <source>
        <dbReference type="PROSITE" id="PS50850"/>
    </source>
</evidence>
<feature type="compositionally biased region" description="Polar residues" evidence="6">
    <location>
        <begin position="25"/>
        <end position="56"/>
    </location>
</feature>
<keyword evidence="3 7" id="KW-0812">Transmembrane</keyword>
<dbReference type="Gene3D" id="1.20.1250.20">
    <property type="entry name" value="MFS general substrate transporter like domains"/>
    <property type="match status" value="1"/>
</dbReference>
<feature type="transmembrane region" description="Helical" evidence="7">
    <location>
        <begin position="185"/>
        <end position="203"/>
    </location>
</feature>
<sequence length="619" mass="68281">MSMTRNTSVLKNTDDRENEPHTVIPQDSDTDSQGFDLSDHGNSYDSDDSFTLNAAESSPRRRLLRLSPAIDPNSPRRSSFTEQDEAQTAAAATDRSQTEKPVTWSSLPKKGQLAILTFARLSEPLTQTSLQAYMFYQLRSFDPSLPDSTISSQAGILQGCFTAAQFLTAVFWGRLADSDWMGRKRVLMIGLFGTCVSCLGFGFSRSFIAAAVFRTIGGALNSNVGVMRTMIAEIIQEKKYQSRAFLILPMCFNVGVIIGPILGGILADPVKRYGSLLGPGSLLGGKDGVWWMQHWPYALPNVVSAIFIFASFLAILLGLDETHEVARYKTDPGRKLGKIIARRVFRRHPRHYEPLATEADATTSIDLEGSTGYRSVPPSPAQPRHTQPKKRNLRELRRKNVLLTLLTHFLLAFHTSAFNNMIFVFLPMPRMPPSSRHGLHFSGGLGLSSERVGLATAVIGLIGLPLQIFVYPRVQSYLGTLKSYRTFLPFSPVAYMLMPFLVLIPTKPWLVWPAFTIVVGLQVISRTFALPANIILVNNSVSERAVLGTLHGIAQSISSAARTMGPVIGGWGLGMGLKHNIIGAIWWALAAEALLGWVFTWTIEEGKGIERKPTTEEQR</sequence>
<dbReference type="Pfam" id="PF07690">
    <property type="entry name" value="MFS_1"/>
    <property type="match status" value="1"/>
</dbReference>
<dbReference type="RefSeq" id="XP_028487677.1">
    <property type="nucleotide sequence ID" value="XM_028632255.1"/>
</dbReference>
<keyword evidence="2" id="KW-0813">Transport</keyword>
<feature type="transmembrane region" description="Helical" evidence="7">
    <location>
        <begin position="510"/>
        <end position="529"/>
    </location>
</feature>
<name>A0A443I1W4_BYSSP</name>
<feature type="region of interest" description="Disordered" evidence="6">
    <location>
        <begin position="1"/>
        <end position="105"/>
    </location>
</feature>
<dbReference type="CDD" id="cd17330">
    <property type="entry name" value="MFS_SLC46_TetA_like"/>
    <property type="match status" value="1"/>
</dbReference>
<reference evidence="9 10" key="1">
    <citation type="journal article" date="2018" name="Front. Microbiol.">
        <title>Genomic and genetic insights into a cosmopolitan fungus, Paecilomyces variotii (Eurotiales).</title>
        <authorList>
            <person name="Urquhart A.S."/>
            <person name="Mondo S.J."/>
            <person name="Makela M.R."/>
            <person name="Hane J.K."/>
            <person name="Wiebenga A."/>
            <person name="He G."/>
            <person name="Mihaltcheva S."/>
            <person name="Pangilinan J."/>
            <person name="Lipzen A."/>
            <person name="Barry K."/>
            <person name="de Vries R.P."/>
            <person name="Grigoriev I.V."/>
            <person name="Idnurm A."/>
        </authorList>
    </citation>
    <scope>NUCLEOTIDE SEQUENCE [LARGE SCALE GENOMIC DNA]</scope>
    <source>
        <strain evidence="9 10">CBS 101075</strain>
    </source>
</reference>
<dbReference type="InterPro" id="IPR020846">
    <property type="entry name" value="MFS_dom"/>
</dbReference>
<feature type="transmembrane region" description="Helical" evidence="7">
    <location>
        <begin position="581"/>
        <end position="603"/>
    </location>
</feature>
<feature type="transmembrane region" description="Helical" evidence="7">
    <location>
        <begin position="486"/>
        <end position="504"/>
    </location>
</feature>
<feature type="transmembrane region" description="Helical" evidence="7">
    <location>
        <begin position="452"/>
        <end position="474"/>
    </location>
</feature>
<feature type="transmembrane region" description="Helical" evidence="7">
    <location>
        <begin position="244"/>
        <end position="267"/>
    </location>
</feature>
<evidence type="ECO:0000313" key="10">
    <source>
        <dbReference type="Proteomes" id="UP000283841"/>
    </source>
</evidence>
<feature type="transmembrane region" description="Helical" evidence="7">
    <location>
        <begin position="401"/>
        <end position="426"/>
    </location>
</feature>
<evidence type="ECO:0000313" key="9">
    <source>
        <dbReference type="EMBL" id="RWQ98032.1"/>
    </source>
</evidence>
<keyword evidence="4 7" id="KW-1133">Transmembrane helix</keyword>
<evidence type="ECO:0000256" key="4">
    <source>
        <dbReference type="ARBA" id="ARBA00022989"/>
    </source>
</evidence>
<evidence type="ECO:0000256" key="2">
    <source>
        <dbReference type="ARBA" id="ARBA00022448"/>
    </source>
</evidence>
<dbReference type="InterPro" id="IPR011701">
    <property type="entry name" value="MFS"/>
</dbReference>
<evidence type="ECO:0000256" key="7">
    <source>
        <dbReference type="SAM" id="Phobius"/>
    </source>
</evidence>
<evidence type="ECO:0000256" key="1">
    <source>
        <dbReference type="ARBA" id="ARBA00004141"/>
    </source>
</evidence>
<proteinExistence type="predicted"/>
<accession>A0A443I1W4</accession>
<comment type="caution">
    <text evidence="9">The sequence shown here is derived from an EMBL/GenBank/DDBJ whole genome shotgun (WGS) entry which is preliminary data.</text>
</comment>
<evidence type="ECO:0000256" key="6">
    <source>
        <dbReference type="SAM" id="MobiDB-lite"/>
    </source>
</evidence>
<dbReference type="EMBL" id="RCNU01000002">
    <property type="protein sequence ID" value="RWQ98032.1"/>
    <property type="molecule type" value="Genomic_DNA"/>
</dbReference>
<dbReference type="AlphaFoldDB" id="A0A443I1W4"/>
<dbReference type="GeneID" id="39601532"/>
<keyword evidence="10" id="KW-1185">Reference proteome</keyword>
<dbReference type="InterPro" id="IPR001958">
    <property type="entry name" value="Tet-R_TetA/multi-R_MdtG-like"/>
</dbReference>
<evidence type="ECO:0000256" key="3">
    <source>
        <dbReference type="ARBA" id="ARBA00022692"/>
    </source>
</evidence>
<feature type="domain" description="Major facilitator superfamily (MFS) profile" evidence="8">
    <location>
        <begin position="112"/>
        <end position="608"/>
    </location>
</feature>
<protein>
    <submittedName>
        <fullName evidence="9">Major facilitator superfamily domain-containing protein</fullName>
    </submittedName>
</protein>
<dbReference type="GO" id="GO:0022857">
    <property type="term" value="F:transmembrane transporter activity"/>
    <property type="evidence" value="ECO:0007669"/>
    <property type="project" value="InterPro"/>
</dbReference>
<feature type="transmembrane region" description="Helical" evidence="7">
    <location>
        <begin position="297"/>
        <end position="319"/>
    </location>
</feature>
<comment type="subcellular location">
    <subcellularLocation>
        <location evidence="1">Membrane</location>
        <topology evidence="1">Multi-pass membrane protein</topology>
    </subcellularLocation>
</comment>
<dbReference type="PROSITE" id="PS50850">
    <property type="entry name" value="MFS"/>
    <property type="match status" value="1"/>
</dbReference>
<dbReference type="Proteomes" id="UP000283841">
    <property type="component" value="Unassembled WGS sequence"/>
</dbReference>
<dbReference type="GO" id="GO:0016020">
    <property type="term" value="C:membrane"/>
    <property type="evidence" value="ECO:0007669"/>
    <property type="project" value="UniProtKB-SubCell"/>
</dbReference>
<gene>
    <name evidence="9" type="ORF">C8Q69DRAFT_496319</name>
</gene>
<dbReference type="PANTHER" id="PTHR23504">
    <property type="entry name" value="MAJOR FACILITATOR SUPERFAMILY DOMAIN-CONTAINING PROTEIN 10"/>
    <property type="match status" value="1"/>
</dbReference>
<feature type="region of interest" description="Disordered" evidence="6">
    <location>
        <begin position="371"/>
        <end position="393"/>
    </location>
</feature>
<feature type="transmembrane region" description="Helical" evidence="7">
    <location>
        <begin position="155"/>
        <end position="173"/>
    </location>
</feature>
<dbReference type="VEuPathDB" id="FungiDB:C8Q69DRAFT_496319"/>
<dbReference type="PRINTS" id="PR01035">
    <property type="entry name" value="TCRTETA"/>
</dbReference>
<organism evidence="9 10">
    <name type="scientific">Byssochlamys spectabilis</name>
    <name type="common">Paecilomyces variotii</name>
    <dbReference type="NCBI Taxonomy" id="264951"/>
    <lineage>
        <taxon>Eukaryota</taxon>
        <taxon>Fungi</taxon>
        <taxon>Dikarya</taxon>
        <taxon>Ascomycota</taxon>
        <taxon>Pezizomycotina</taxon>
        <taxon>Eurotiomycetes</taxon>
        <taxon>Eurotiomycetidae</taxon>
        <taxon>Eurotiales</taxon>
        <taxon>Thermoascaceae</taxon>
        <taxon>Paecilomyces</taxon>
    </lineage>
</organism>
<dbReference type="PANTHER" id="PTHR23504:SF6">
    <property type="entry name" value="MULTIDRUG TRANSPORTER, PUTATIVE (AFU_ORTHOLOGUE AFUA_4G08740)-RELATED"/>
    <property type="match status" value="1"/>
</dbReference>
<keyword evidence="5 7" id="KW-0472">Membrane</keyword>
<dbReference type="SUPFAM" id="SSF103473">
    <property type="entry name" value="MFS general substrate transporter"/>
    <property type="match status" value="1"/>
</dbReference>